<dbReference type="InterPro" id="IPR050798">
    <property type="entry name" value="YhaM_exoribonuc/phosphodiest"/>
</dbReference>
<name>A0A955RM58_9BACT</name>
<dbReference type="GO" id="GO:0003676">
    <property type="term" value="F:nucleic acid binding"/>
    <property type="evidence" value="ECO:0007669"/>
    <property type="project" value="InterPro"/>
</dbReference>
<dbReference type="InterPro" id="IPR012340">
    <property type="entry name" value="NA-bd_OB-fold"/>
</dbReference>
<dbReference type="AlphaFoldDB" id="A0A955RM58"/>
<dbReference type="PANTHER" id="PTHR37294:SF1">
    <property type="entry name" value="3'-5' EXORIBONUCLEASE YHAM"/>
    <property type="match status" value="1"/>
</dbReference>
<evidence type="ECO:0000313" key="5">
    <source>
        <dbReference type="Proteomes" id="UP000714915"/>
    </source>
</evidence>
<reference evidence="4" key="1">
    <citation type="submission" date="2020-04" db="EMBL/GenBank/DDBJ databases">
        <authorList>
            <person name="Zhang T."/>
        </authorList>
    </citation>
    <scope>NUCLEOTIDE SEQUENCE</scope>
    <source>
        <strain evidence="4">HKST-UBA09</strain>
    </source>
</reference>
<dbReference type="SUPFAM" id="SSF109604">
    <property type="entry name" value="HD-domain/PDEase-like"/>
    <property type="match status" value="1"/>
</dbReference>
<dbReference type="Pfam" id="PF01336">
    <property type="entry name" value="tRNA_anti-codon"/>
    <property type="match status" value="1"/>
</dbReference>
<dbReference type="SUPFAM" id="SSF50249">
    <property type="entry name" value="Nucleic acid-binding proteins"/>
    <property type="match status" value="1"/>
</dbReference>
<comment type="caution">
    <text evidence="4">The sequence shown here is derived from an EMBL/GenBank/DDBJ whole genome shotgun (WGS) entry which is preliminary data.</text>
</comment>
<feature type="domain" description="OB" evidence="2">
    <location>
        <begin position="31"/>
        <end position="92"/>
    </location>
</feature>
<evidence type="ECO:0000259" key="2">
    <source>
        <dbReference type="Pfam" id="PF01336"/>
    </source>
</evidence>
<dbReference type="CDD" id="cd00077">
    <property type="entry name" value="HDc"/>
    <property type="match status" value="1"/>
</dbReference>
<feature type="domain" description="HD" evidence="3">
    <location>
        <begin position="164"/>
        <end position="282"/>
    </location>
</feature>
<dbReference type="EMBL" id="JAGQLF010000035">
    <property type="protein sequence ID" value="MCA9387013.1"/>
    <property type="molecule type" value="Genomic_DNA"/>
</dbReference>
<dbReference type="GO" id="GO:0031125">
    <property type="term" value="P:rRNA 3'-end processing"/>
    <property type="evidence" value="ECO:0007669"/>
    <property type="project" value="TreeGrafter"/>
</dbReference>
<dbReference type="Gene3D" id="2.40.50.140">
    <property type="entry name" value="Nucleic acid-binding proteins"/>
    <property type="match status" value="1"/>
</dbReference>
<dbReference type="Gene3D" id="1.10.3210.10">
    <property type="entry name" value="Hypothetical protein af1432"/>
    <property type="match status" value="1"/>
</dbReference>
<reference evidence="4" key="2">
    <citation type="journal article" date="2021" name="Microbiome">
        <title>Successional dynamics and alternative stable states in a saline activated sludge microbial community over 9 years.</title>
        <authorList>
            <person name="Wang Y."/>
            <person name="Ye J."/>
            <person name="Ju F."/>
            <person name="Liu L."/>
            <person name="Boyd J.A."/>
            <person name="Deng Y."/>
            <person name="Parks D.H."/>
            <person name="Jiang X."/>
            <person name="Yin X."/>
            <person name="Woodcroft B.J."/>
            <person name="Tyson G.W."/>
            <person name="Hugenholtz P."/>
            <person name="Polz M.F."/>
            <person name="Zhang T."/>
        </authorList>
    </citation>
    <scope>NUCLEOTIDE SEQUENCE</scope>
    <source>
        <strain evidence="4">HKST-UBA09</strain>
    </source>
</reference>
<protein>
    <submittedName>
        <fullName evidence="4">HD domain-containing protein</fullName>
    </submittedName>
</protein>
<evidence type="ECO:0000256" key="1">
    <source>
        <dbReference type="ARBA" id="ARBA00022801"/>
    </source>
</evidence>
<accession>A0A955RM58</accession>
<gene>
    <name evidence="4" type="ORF">KC669_03185</name>
</gene>
<evidence type="ECO:0000313" key="4">
    <source>
        <dbReference type="EMBL" id="MCA9387013.1"/>
    </source>
</evidence>
<dbReference type="InterPro" id="IPR004365">
    <property type="entry name" value="NA-bd_OB_tRNA"/>
</dbReference>
<organism evidence="4 5">
    <name type="scientific">Candidatus Dojkabacteria bacterium</name>
    <dbReference type="NCBI Taxonomy" id="2099670"/>
    <lineage>
        <taxon>Bacteria</taxon>
        <taxon>Candidatus Dojkabacteria</taxon>
    </lineage>
</organism>
<sequence length="328" mass="37208">MKTQYIKDLQPRQVFENETFAIYEQSKAEDKNGNIYYSLVIGDKTGKLSAKIWSDALASVDRKAIKEGNVVSVTGKVDEYKGIPQIVIMELRAIDETSLEEFVESSMFDAEDMYKELLEEIEGITYEPLRKVVKGIVEDKEIAPNLKYWPAATTVHHDFRSGLLQHILEMITVAKGLERFYPDVDFDILTAGIVLHDLGKIYELDGKNLAVPYTKVGQLFGHIYMGTRLFEEHAKKAKLDEDVKDHVMHLILSHHGVLEYGSPVVPATPEAILLTNIDNVSAKARTADKALKEIGSDDEFGKRNFFLENTKIWNRKKVSNNDDQMQLV</sequence>
<proteinExistence type="predicted"/>
<dbReference type="PANTHER" id="PTHR37294">
    <property type="entry name" value="3'-5' EXORIBONUCLEASE YHAM"/>
    <property type="match status" value="1"/>
</dbReference>
<dbReference type="Proteomes" id="UP000714915">
    <property type="component" value="Unassembled WGS sequence"/>
</dbReference>
<dbReference type="Pfam" id="PF01966">
    <property type="entry name" value="HD"/>
    <property type="match status" value="1"/>
</dbReference>
<dbReference type="InterPro" id="IPR003607">
    <property type="entry name" value="HD/PDEase_dom"/>
</dbReference>
<dbReference type="GO" id="GO:0016787">
    <property type="term" value="F:hydrolase activity"/>
    <property type="evidence" value="ECO:0007669"/>
    <property type="project" value="UniProtKB-KW"/>
</dbReference>
<keyword evidence="1" id="KW-0378">Hydrolase</keyword>
<evidence type="ECO:0000259" key="3">
    <source>
        <dbReference type="Pfam" id="PF01966"/>
    </source>
</evidence>
<dbReference type="InterPro" id="IPR006674">
    <property type="entry name" value="HD_domain"/>
</dbReference>